<dbReference type="OrthoDB" id="2958217at2759"/>
<dbReference type="EMBL" id="MSFK01000007">
    <property type="protein sequence ID" value="PWY93013.1"/>
    <property type="molecule type" value="Genomic_DNA"/>
</dbReference>
<dbReference type="Pfam" id="PF06985">
    <property type="entry name" value="HET"/>
    <property type="match status" value="1"/>
</dbReference>
<proteinExistence type="predicted"/>
<organism evidence="2 3">
    <name type="scientific">Aspergillus sclerotioniger CBS 115572</name>
    <dbReference type="NCBI Taxonomy" id="1450535"/>
    <lineage>
        <taxon>Eukaryota</taxon>
        <taxon>Fungi</taxon>
        <taxon>Dikarya</taxon>
        <taxon>Ascomycota</taxon>
        <taxon>Pezizomycotina</taxon>
        <taxon>Eurotiomycetes</taxon>
        <taxon>Eurotiomycetidae</taxon>
        <taxon>Eurotiales</taxon>
        <taxon>Aspergillaceae</taxon>
        <taxon>Aspergillus</taxon>
        <taxon>Aspergillus subgen. Circumdati</taxon>
    </lineage>
</organism>
<name>A0A317X374_9EURO</name>
<dbReference type="STRING" id="1450535.A0A317X374"/>
<sequence>MANYEALRSNPFPVIDGIPLTVQNAFHVVCSLGINFIWVDALCIIQDDDEDKEREIGIMDSIYRNSVLTVCAASGSSNDGISGVDGVKRHPGQTRAVINQFQVTALHPVADLIAATTWDSRGWTLQERLLSRRCVVFTPTETIWQCQEATWRESISLPFDRGLWTLDFIHSPYKGMHENPLRRYSSCVEIYSGRILTFSGDRLLAFNGLGQDLALGLNSDLLWGLPRRYFDWAVLWEPRAAGPRLQDLSNFPSWGWCGSEHAVQWRLSSLSGALFDLHSWLMTRTWVVWRSAERGSWKLVWDSEQQSSDFAHRGRWEGYLSENPSPYGRSSFHVNGNIGDFYDPENTDAPNPMNAPSLPPSKETQLAFTTFTGFFHLSEESLSTATFSSQLGPGLRRFGIVNRVGDWCGTVVLGEEEWTPRVGGLFEFAAISTARDFSMEEMDTWNYYIPDERDQSDWYCYYALMIRPVKTVEDELFERVGLAKIFRSAFLSGSVGGFTWKTVLLQ</sequence>
<accession>A0A317X374</accession>
<feature type="domain" description="Heterokaryon incompatibility" evidence="1">
    <location>
        <begin position="17"/>
        <end position="127"/>
    </location>
</feature>
<dbReference type="PANTHER" id="PTHR33112">
    <property type="entry name" value="DOMAIN PROTEIN, PUTATIVE-RELATED"/>
    <property type="match status" value="1"/>
</dbReference>
<protein>
    <submittedName>
        <fullName evidence="2">HET-domain-containing protein</fullName>
    </submittedName>
</protein>
<evidence type="ECO:0000259" key="1">
    <source>
        <dbReference type="Pfam" id="PF06985"/>
    </source>
</evidence>
<dbReference type="AlphaFoldDB" id="A0A317X374"/>
<keyword evidence="3" id="KW-1185">Reference proteome</keyword>
<evidence type="ECO:0000313" key="2">
    <source>
        <dbReference type="EMBL" id="PWY93013.1"/>
    </source>
</evidence>
<comment type="caution">
    <text evidence="2">The sequence shown here is derived from an EMBL/GenBank/DDBJ whole genome shotgun (WGS) entry which is preliminary data.</text>
</comment>
<dbReference type="InterPro" id="IPR010730">
    <property type="entry name" value="HET"/>
</dbReference>
<gene>
    <name evidence="2" type="ORF">BO94DRAFT_532828</name>
</gene>
<reference evidence="2 3" key="1">
    <citation type="submission" date="2016-12" db="EMBL/GenBank/DDBJ databases">
        <title>The genomes of Aspergillus section Nigri reveals drivers in fungal speciation.</title>
        <authorList>
            <consortium name="DOE Joint Genome Institute"/>
            <person name="Vesth T.C."/>
            <person name="Nybo J."/>
            <person name="Theobald S."/>
            <person name="Brandl J."/>
            <person name="Frisvad J.C."/>
            <person name="Nielsen K.F."/>
            <person name="Lyhne E.K."/>
            <person name="Kogle M.E."/>
            <person name="Kuo A."/>
            <person name="Riley R."/>
            <person name="Clum A."/>
            <person name="Nolan M."/>
            <person name="Lipzen A."/>
            <person name="Salamov A."/>
            <person name="Henrissat B."/>
            <person name="Wiebenga A."/>
            <person name="De Vries R.P."/>
            <person name="Grigoriev I.V."/>
            <person name="Mortensen U.H."/>
            <person name="Andersen M.R."/>
            <person name="Baker S.E."/>
        </authorList>
    </citation>
    <scope>NUCLEOTIDE SEQUENCE [LARGE SCALE GENOMIC DNA]</scope>
    <source>
        <strain evidence="2 3">CBS 115572</strain>
    </source>
</reference>
<dbReference type="Proteomes" id="UP000246702">
    <property type="component" value="Unassembled WGS sequence"/>
</dbReference>
<dbReference type="PANTHER" id="PTHR33112:SF12">
    <property type="entry name" value="HETEROKARYON INCOMPATIBILITY DOMAIN-CONTAINING PROTEIN"/>
    <property type="match status" value="1"/>
</dbReference>
<dbReference type="GeneID" id="37113345"/>
<evidence type="ECO:0000313" key="3">
    <source>
        <dbReference type="Proteomes" id="UP000246702"/>
    </source>
</evidence>
<dbReference type="RefSeq" id="XP_025469774.1">
    <property type="nucleotide sequence ID" value="XM_025611202.1"/>
</dbReference>